<proteinExistence type="inferred from homology"/>
<feature type="transmembrane region" description="Helical" evidence="8">
    <location>
        <begin position="172"/>
        <end position="193"/>
    </location>
</feature>
<protein>
    <submittedName>
        <fullName evidence="9">Iron complex transport system permease protein</fullName>
    </submittedName>
</protein>
<accession>A0A7W4YLV2</accession>
<feature type="transmembrane region" description="Helical" evidence="8">
    <location>
        <begin position="331"/>
        <end position="350"/>
    </location>
</feature>
<evidence type="ECO:0000256" key="5">
    <source>
        <dbReference type="ARBA" id="ARBA00022692"/>
    </source>
</evidence>
<evidence type="ECO:0000313" key="10">
    <source>
        <dbReference type="Proteomes" id="UP000529310"/>
    </source>
</evidence>
<dbReference type="SUPFAM" id="SSF81345">
    <property type="entry name" value="ABC transporter involved in vitamin B12 uptake, BtuC"/>
    <property type="match status" value="1"/>
</dbReference>
<dbReference type="GO" id="GO:0022857">
    <property type="term" value="F:transmembrane transporter activity"/>
    <property type="evidence" value="ECO:0007669"/>
    <property type="project" value="InterPro"/>
</dbReference>
<evidence type="ECO:0000313" key="9">
    <source>
        <dbReference type="EMBL" id="MBB2975548.1"/>
    </source>
</evidence>
<evidence type="ECO:0000256" key="8">
    <source>
        <dbReference type="SAM" id="Phobius"/>
    </source>
</evidence>
<dbReference type="PANTHER" id="PTHR30472:SF67">
    <property type="entry name" value="PERMEASE OF ABC TRANSPORTER-RELATED"/>
    <property type="match status" value="1"/>
</dbReference>
<dbReference type="InterPro" id="IPR000522">
    <property type="entry name" value="ABC_transptr_permease_BtuC"/>
</dbReference>
<dbReference type="PANTHER" id="PTHR30472">
    <property type="entry name" value="FERRIC ENTEROBACTIN TRANSPORT SYSTEM PERMEASE PROTEIN"/>
    <property type="match status" value="1"/>
</dbReference>
<keyword evidence="3" id="KW-0813">Transport</keyword>
<evidence type="ECO:0000256" key="7">
    <source>
        <dbReference type="ARBA" id="ARBA00023136"/>
    </source>
</evidence>
<dbReference type="Gene3D" id="1.10.3470.10">
    <property type="entry name" value="ABC transporter involved in vitamin B12 uptake, BtuC"/>
    <property type="match status" value="1"/>
</dbReference>
<feature type="transmembrane region" description="Helical" evidence="8">
    <location>
        <begin position="205"/>
        <end position="233"/>
    </location>
</feature>
<dbReference type="InterPro" id="IPR037294">
    <property type="entry name" value="ABC_BtuC-like"/>
</dbReference>
<dbReference type="GO" id="GO:0005886">
    <property type="term" value="C:plasma membrane"/>
    <property type="evidence" value="ECO:0007669"/>
    <property type="project" value="UniProtKB-SubCell"/>
</dbReference>
<comment type="similarity">
    <text evidence="2">Belongs to the binding-protein-dependent transport system permease family. FecCD subfamily.</text>
</comment>
<comment type="subcellular location">
    <subcellularLocation>
        <location evidence="1">Cell membrane</location>
        <topology evidence="1">Multi-pass membrane protein</topology>
    </subcellularLocation>
</comment>
<dbReference type="EMBL" id="JACHWQ010000002">
    <property type="protein sequence ID" value="MBB2975548.1"/>
    <property type="molecule type" value="Genomic_DNA"/>
</dbReference>
<dbReference type="AlphaFoldDB" id="A0A7W4YLV2"/>
<keyword evidence="5 8" id="KW-0812">Transmembrane</keyword>
<dbReference type="GO" id="GO:0033214">
    <property type="term" value="P:siderophore-iron import into cell"/>
    <property type="evidence" value="ECO:0007669"/>
    <property type="project" value="TreeGrafter"/>
</dbReference>
<feature type="transmembrane region" description="Helical" evidence="8">
    <location>
        <begin position="86"/>
        <end position="103"/>
    </location>
</feature>
<feature type="transmembrane region" description="Helical" evidence="8">
    <location>
        <begin position="115"/>
        <end position="134"/>
    </location>
</feature>
<sequence>MAIVLADPRAVAHQLRRDRRRNVLRIGVLVASALVIALVAMGIGPVAIDPATVVNVLAHHLFGVPLPADVDDIAQQIVWGTRAPRVAMAVVAGAGLAMAGAVLQSLVRNDLADPYLMGVNAGASTGVALVALVIGGASGLLLSGAALVGAVAATALVVLIAGTARTRGPFRLVLAGLAVGYALNAATSFLLFWSDSPEAARSVLFWLLGSIATVQPTVLIAAFVTVAAAAIFFTSLGPRIDALASGDDSALAAGLDPEKWRFGLMAAASALVGVVVAGVGGVGFIGLVVPHLARAIVGGRGRLVLPASAALGAGLLVLADSVARTALSPQEIPVGVVTGVIGAPFLLFLLRRSGRAGD</sequence>
<gene>
    <name evidence="9" type="ORF">FHX49_001114</name>
</gene>
<evidence type="ECO:0000256" key="3">
    <source>
        <dbReference type="ARBA" id="ARBA00022448"/>
    </source>
</evidence>
<evidence type="ECO:0000256" key="6">
    <source>
        <dbReference type="ARBA" id="ARBA00022989"/>
    </source>
</evidence>
<dbReference type="CDD" id="cd06550">
    <property type="entry name" value="TM_ABC_iron-siderophores_like"/>
    <property type="match status" value="1"/>
</dbReference>
<reference evidence="9 10" key="1">
    <citation type="submission" date="2020-08" db="EMBL/GenBank/DDBJ databases">
        <title>Sequencing the genomes of 1000 actinobacteria strains.</title>
        <authorList>
            <person name="Klenk H.-P."/>
        </authorList>
    </citation>
    <scope>NUCLEOTIDE SEQUENCE [LARGE SCALE GENOMIC DNA]</scope>
    <source>
        <strain evidence="9 10">DSM 27099</strain>
    </source>
</reference>
<dbReference type="Proteomes" id="UP000529310">
    <property type="component" value="Unassembled WGS sequence"/>
</dbReference>
<keyword evidence="4" id="KW-1003">Cell membrane</keyword>
<organism evidence="9 10">
    <name type="scientific">Microbacterium endophyticum</name>
    <dbReference type="NCBI Taxonomy" id="1526412"/>
    <lineage>
        <taxon>Bacteria</taxon>
        <taxon>Bacillati</taxon>
        <taxon>Actinomycetota</taxon>
        <taxon>Actinomycetes</taxon>
        <taxon>Micrococcales</taxon>
        <taxon>Microbacteriaceae</taxon>
        <taxon>Microbacterium</taxon>
    </lineage>
</organism>
<evidence type="ECO:0000256" key="2">
    <source>
        <dbReference type="ARBA" id="ARBA00007935"/>
    </source>
</evidence>
<dbReference type="RefSeq" id="WP_165139527.1">
    <property type="nucleotide sequence ID" value="NZ_CP049255.1"/>
</dbReference>
<comment type="caution">
    <text evidence="9">The sequence shown here is derived from an EMBL/GenBank/DDBJ whole genome shotgun (WGS) entry which is preliminary data.</text>
</comment>
<feature type="transmembrane region" description="Helical" evidence="8">
    <location>
        <begin position="23"/>
        <end position="48"/>
    </location>
</feature>
<dbReference type="Pfam" id="PF01032">
    <property type="entry name" value="FecCD"/>
    <property type="match status" value="1"/>
</dbReference>
<evidence type="ECO:0000256" key="4">
    <source>
        <dbReference type="ARBA" id="ARBA00022475"/>
    </source>
</evidence>
<name>A0A7W4YLV2_9MICO</name>
<feature type="transmembrane region" description="Helical" evidence="8">
    <location>
        <begin position="140"/>
        <end position="160"/>
    </location>
</feature>
<keyword evidence="10" id="KW-1185">Reference proteome</keyword>
<keyword evidence="6 8" id="KW-1133">Transmembrane helix</keyword>
<evidence type="ECO:0000256" key="1">
    <source>
        <dbReference type="ARBA" id="ARBA00004651"/>
    </source>
</evidence>
<feature type="transmembrane region" description="Helical" evidence="8">
    <location>
        <begin position="264"/>
        <end position="289"/>
    </location>
</feature>
<keyword evidence="7 8" id="KW-0472">Membrane</keyword>
<dbReference type="FunFam" id="1.10.3470.10:FF:000001">
    <property type="entry name" value="Vitamin B12 ABC transporter permease BtuC"/>
    <property type="match status" value="1"/>
</dbReference>